<gene>
    <name evidence="6" type="ORF">GE300_14930</name>
</gene>
<comment type="caution">
    <text evidence="6">The sequence shown here is derived from an EMBL/GenBank/DDBJ whole genome shotgun (WGS) entry which is preliminary data.</text>
</comment>
<dbReference type="SUPFAM" id="SSF52283">
    <property type="entry name" value="Formate/glycerate dehydrogenase catalytic domain-like"/>
    <property type="match status" value="1"/>
</dbReference>
<evidence type="ECO:0000256" key="3">
    <source>
        <dbReference type="RuleBase" id="RU003719"/>
    </source>
</evidence>
<dbReference type="InterPro" id="IPR050223">
    <property type="entry name" value="D-isomer_2-hydroxyacid_DH"/>
</dbReference>
<dbReference type="PANTHER" id="PTHR10996:SF178">
    <property type="entry name" value="2-HYDROXYACID DEHYDROGENASE YGL185C-RELATED"/>
    <property type="match status" value="1"/>
</dbReference>
<dbReference type="EMBL" id="WIND01000013">
    <property type="protein sequence ID" value="MSU90893.1"/>
    <property type="molecule type" value="Genomic_DNA"/>
</dbReference>
<name>A0A6L5Z2U4_9RHOB</name>
<feature type="domain" description="D-isomer specific 2-hydroxyacid dehydrogenase NAD-binding" evidence="5">
    <location>
        <begin position="105"/>
        <end position="279"/>
    </location>
</feature>
<dbReference type="SUPFAM" id="SSF51735">
    <property type="entry name" value="NAD(P)-binding Rossmann-fold domains"/>
    <property type="match status" value="1"/>
</dbReference>
<dbReference type="AlphaFoldDB" id="A0A6L5Z2U4"/>
<evidence type="ECO:0000259" key="4">
    <source>
        <dbReference type="Pfam" id="PF00389"/>
    </source>
</evidence>
<evidence type="ECO:0000313" key="7">
    <source>
        <dbReference type="Proteomes" id="UP000474957"/>
    </source>
</evidence>
<dbReference type="Gene3D" id="3.40.50.720">
    <property type="entry name" value="NAD(P)-binding Rossmann-like Domain"/>
    <property type="match status" value="2"/>
</dbReference>
<dbReference type="InterPro" id="IPR006140">
    <property type="entry name" value="D-isomer_DH_NAD-bd"/>
</dbReference>
<sequence>MDDIVLLTNPIHPDGQRIIEQCARVVVAPDTRPDTLRRLAQDATGIIVRAQLPDDIADHAPRLRGMVRHGVGLDFIPVARATERGIAVANLPGSNTDSVAEFVISALLNLRRPHARFDAKLRTDGWDKARATAADTIEIGRDTLGIVGVGAIGSKVAQIAGKGFGMRVLGKSRSSAMPEGVEQASLDRIFAKADAVVLSCAFSDETRGLVDARRLGLMKPGAVLINVSRGQVVDTKALVAALRDGRIGGAALDVHDTHPLPADSEVFSCPNLLLSPHVAAITATSMQAMSVGAAEEMRRILSGEAPANFVNPEIRGE</sequence>
<evidence type="ECO:0000259" key="5">
    <source>
        <dbReference type="Pfam" id="PF02826"/>
    </source>
</evidence>
<dbReference type="PROSITE" id="PS00671">
    <property type="entry name" value="D_2_HYDROXYACID_DH_3"/>
    <property type="match status" value="1"/>
</dbReference>
<dbReference type="GO" id="GO:0016618">
    <property type="term" value="F:hydroxypyruvate reductase [NAD(P)H] activity"/>
    <property type="evidence" value="ECO:0007669"/>
    <property type="project" value="TreeGrafter"/>
</dbReference>
<dbReference type="PANTHER" id="PTHR10996">
    <property type="entry name" value="2-HYDROXYACID DEHYDROGENASE-RELATED"/>
    <property type="match status" value="1"/>
</dbReference>
<dbReference type="Pfam" id="PF02826">
    <property type="entry name" value="2-Hacid_dh_C"/>
    <property type="match status" value="1"/>
</dbReference>
<dbReference type="GO" id="GO:0030267">
    <property type="term" value="F:glyoxylate reductase (NADPH) activity"/>
    <property type="evidence" value="ECO:0007669"/>
    <property type="project" value="TreeGrafter"/>
</dbReference>
<dbReference type="InterPro" id="IPR029753">
    <property type="entry name" value="D-isomer_DH_CS"/>
</dbReference>
<keyword evidence="7" id="KW-1185">Reference proteome</keyword>
<protein>
    <submittedName>
        <fullName evidence="6">Hydroxyacid dehydrogenase</fullName>
    </submittedName>
</protein>
<organism evidence="6 7">
    <name type="scientific">Halovulum marinum</name>
    <dbReference type="NCBI Taxonomy" id="2662447"/>
    <lineage>
        <taxon>Bacteria</taxon>
        <taxon>Pseudomonadati</taxon>
        <taxon>Pseudomonadota</taxon>
        <taxon>Alphaproteobacteria</taxon>
        <taxon>Rhodobacterales</taxon>
        <taxon>Paracoccaceae</taxon>
        <taxon>Halovulum</taxon>
    </lineage>
</organism>
<evidence type="ECO:0000313" key="6">
    <source>
        <dbReference type="EMBL" id="MSU90893.1"/>
    </source>
</evidence>
<dbReference type="GO" id="GO:0005829">
    <property type="term" value="C:cytosol"/>
    <property type="evidence" value="ECO:0007669"/>
    <property type="project" value="TreeGrafter"/>
</dbReference>
<comment type="similarity">
    <text evidence="3">Belongs to the D-isomer specific 2-hydroxyacid dehydrogenase family.</text>
</comment>
<dbReference type="RefSeq" id="WP_154447500.1">
    <property type="nucleotide sequence ID" value="NZ_WIND01000013.1"/>
</dbReference>
<keyword evidence="1 3" id="KW-0560">Oxidoreductase</keyword>
<dbReference type="Proteomes" id="UP000474957">
    <property type="component" value="Unassembled WGS sequence"/>
</dbReference>
<keyword evidence="2" id="KW-0520">NAD</keyword>
<feature type="domain" description="D-isomer specific 2-hydroxyacid dehydrogenase catalytic" evidence="4">
    <location>
        <begin position="5"/>
        <end position="311"/>
    </location>
</feature>
<proteinExistence type="inferred from homology"/>
<dbReference type="GO" id="GO:0051287">
    <property type="term" value="F:NAD binding"/>
    <property type="evidence" value="ECO:0007669"/>
    <property type="project" value="InterPro"/>
</dbReference>
<evidence type="ECO:0000256" key="2">
    <source>
        <dbReference type="ARBA" id="ARBA00023027"/>
    </source>
</evidence>
<dbReference type="InterPro" id="IPR006139">
    <property type="entry name" value="D-isomer_2_OHA_DH_cat_dom"/>
</dbReference>
<reference evidence="6 7" key="1">
    <citation type="submission" date="2019-10" db="EMBL/GenBank/DDBJ databases">
        <title>Cognatihalovulum marinum gen. nov. sp. nov., a new member of the family Rhodobacteraceae isolated from deep seawater of the Northwest Indian Ocean.</title>
        <authorList>
            <person name="Ruan C."/>
            <person name="Wang J."/>
            <person name="Zheng X."/>
            <person name="Song L."/>
            <person name="Zhu Y."/>
            <person name="Huang Y."/>
            <person name="Lu Z."/>
            <person name="Du W."/>
            <person name="Huang L."/>
            <person name="Dai X."/>
        </authorList>
    </citation>
    <scope>NUCLEOTIDE SEQUENCE [LARGE SCALE GENOMIC DNA]</scope>
    <source>
        <strain evidence="6 7">2CG4</strain>
    </source>
</reference>
<dbReference type="InterPro" id="IPR036291">
    <property type="entry name" value="NAD(P)-bd_dom_sf"/>
</dbReference>
<dbReference type="Pfam" id="PF00389">
    <property type="entry name" value="2-Hacid_dh"/>
    <property type="match status" value="1"/>
</dbReference>
<accession>A0A6L5Z2U4</accession>
<evidence type="ECO:0000256" key="1">
    <source>
        <dbReference type="ARBA" id="ARBA00023002"/>
    </source>
</evidence>